<keyword evidence="2" id="KW-1185">Reference proteome</keyword>
<proteinExistence type="predicted"/>
<sequence length="102" mass="11193">MCMYQMMSRQKTIWSRVRLFVPRNMFFPCAQLAAARAHLDALRSHVLSAKRAMLASAYGAAMCPYDGCCVVDKGSYLLTLPTGLLSADFRITLASTSVGCCC</sequence>
<dbReference type="AlphaFoldDB" id="A0A183UDJ1"/>
<name>A0A183UDJ1_TOXCA</name>
<organism evidence="2 3">
    <name type="scientific">Toxocara canis</name>
    <name type="common">Canine roundworm</name>
    <dbReference type="NCBI Taxonomy" id="6265"/>
    <lineage>
        <taxon>Eukaryota</taxon>
        <taxon>Metazoa</taxon>
        <taxon>Ecdysozoa</taxon>
        <taxon>Nematoda</taxon>
        <taxon>Chromadorea</taxon>
        <taxon>Rhabditida</taxon>
        <taxon>Spirurina</taxon>
        <taxon>Ascaridomorpha</taxon>
        <taxon>Ascaridoidea</taxon>
        <taxon>Toxocaridae</taxon>
        <taxon>Toxocara</taxon>
    </lineage>
</organism>
<accession>A0A183UDJ1</accession>
<evidence type="ECO:0000313" key="1">
    <source>
        <dbReference type="EMBL" id="VDM37882.1"/>
    </source>
</evidence>
<dbReference type="WBParaSite" id="TCNE_0000656101-mRNA-1">
    <property type="protein sequence ID" value="TCNE_0000656101-mRNA-1"/>
    <property type="gene ID" value="TCNE_0000656101"/>
</dbReference>
<reference evidence="1 2" key="2">
    <citation type="submission" date="2018-11" db="EMBL/GenBank/DDBJ databases">
        <authorList>
            <consortium name="Pathogen Informatics"/>
        </authorList>
    </citation>
    <scope>NUCLEOTIDE SEQUENCE [LARGE SCALE GENOMIC DNA]</scope>
</reference>
<dbReference type="Proteomes" id="UP000050794">
    <property type="component" value="Unassembled WGS sequence"/>
</dbReference>
<reference evidence="3" key="1">
    <citation type="submission" date="2016-06" db="UniProtKB">
        <authorList>
            <consortium name="WormBaseParasite"/>
        </authorList>
    </citation>
    <scope>IDENTIFICATION</scope>
</reference>
<evidence type="ECO:0000313" key="2">
    <source>
        <dbReference type="Proteomes" id="UP000050794"/>
    </source>
</evidence>
<evidence type="ECO:0000313" key="3">
    <source>
        <dbReference type="WBParaSite" id="TCNE_0000656101-mRNA-1"/>
    </source>
</evidence>
<gene>
    <name evidence="1" type="ORF">TCNE_LOCUS6561</name>
</gene>
<dbReference type="EMBL" id="UYWY01019512">
    <property type="protein sequence ID" value="VDM37882.1"/>
    <property type="molecule type" value="Genomic_DNA"/>
</dbReference>
<protein>
    <submittedName>
        <fullName evidence="1 3">Uncharacterized protein</fullName>
    </submittedName>
</protein>